<comment type="caution">
    <text evidence="1">The sequence shown here is derived from an EMBL/GenBank/DDBJ whole genome shotgun (WGS) entry which is preliminary data.</text>
</comment>
<keyword evidence="2" id="KW-1185">Reference proteome</keyword>
<name>A0A1Q8SSI7_9GAMM</name>
<dbReference type="OrthoDB" id="5597089at2"/>
<dbReference type="STRING" id="404433.BTW07_09570"/>
<reference evidence="1 2" key="1">
    <citation type="submission" date="2016-12" db="EMBL/GenBank/DDBJ databases">
        <title>Draft genome sequences of strains Salinicola socius SMB35, Salinicola sp. MH3R3-1 and Chromohalobacter sp. SMB17 from the Verkhnekamsk potash mining region of Russia.</title>
        <authorList>
            <person name="Mavrodi D.V."/>
            <person name="Olsson B.E."/>
            <person name="Korsakova E.S."/>
            <person name="Pyankova A."/>
            <person name="Mavrodi O.V."/>
            <person name="Plotnikova E.G."/>
        </authorList>
    </citation>
    <scope>NUCLEOTIDE SEQUENCE [LARGE SCALE GENOMIC DNA]</scope>
    <source>
        <strain evidence="1 2">SMB35</strain>
    </source>
</reference>
<evidence type="ECO:0000313" key="1">
    <source>
        <dbReference type="EMBL" id="OLO04391.1"/>
    </source>
</evidence>
<dbReference type="RefSeq" id="WP_075569948.1">
    <property type="nucleotide sequence ID" value="NZ_MSDO01000011.1"/>
</dbReference>
<gene>
    <name evidence="1" type="ORF">BTW07_09570</name>
</gene>
<dbReference type="Proteomes" id="UP000186878">
    <property type="component" value="Unassembled WGS sequence"/>
</dbReference>
<evidence type="ECO:0000313" key="2">
    <source>
        <dbReference type="Proteomes" id="UP000186878"/>
    </source>
</evidence>
<sequence length="349" mass="39207">MQTLSDFFTQSGAELALSTLGRRVEPMRQDTFAAFEQQREPWPMPWNGQAQVACALRWPATFKDPAIWFLSLPLDEQGLLVPAARDEFLDRLLQTLSTPTSDTPITDPSVNNNVTQDSLETRNLMQDNPLAFEPELHQRALLHARLSRHFGQPPSMHSDMARRYLIGDDALDWQMLGLQGLADQVVAKEPAVIEALASRLTTLPRAMTLPLCYLMEHGDTPVELLPVVWQAMANAREAQDIEAFCALLRALLGSDSPQVGEWLDHILADDDLMAADCLAAIAARGWQHLEHEIRLGRFLERLANCKDANFRPVVRDLALIPRLRLPILMMLRQAPADSSVGRLVREWNA</sequence>
<dbReference type="Pfam" id="PF12069">
    <property type="entry name" value="DUF3549"/>
    <property type="match status" value="1"/>
</dbReference>
<proteinExistence type="predicted"/>
<accession>A0A1Q8SSI7</accession>
<dbReference type="EMBL" id="MSDO01000011">
    <property type="protein sequence ID" value="OLO04391.1"/>
    <property type="molecule type" value="Genomic_DNA"/>
</dbReference>
<dbReference type="AlphaFoldDB" id="A0A1Q8SSI7"/>
<dbReference type="InterPro" id="IPR021936">
    <property type="entry name" value="DUF3549"/>
</dbReference>
<evidence type="ECO:0008006" key="3">
    <source>
        <dbReference type="Google" id="ProtNLM"/>
    </source>
</evidence>
<protein>
    <recommendedName>
        <fullName evidence="3">DUF3549 domain-containing protein</fullName>
    </recommendedName>
</protein>
<organism evidence="1 2">
    <name type="scientific">Salinicola socius</name>
    <dbReference type="NCBI Taxonomy" id="404433"/>
    <lineage>
        <taxon>Bacteria</taxon>
        <taxon>Pseudomonadati</taxon>
        <taxon>Pseudomonadota</taxon>
        <taxon>Gammaproteobacteria</taxon>
        <taxon>Oceanospirillales</taxon>
        <taxon>Halomonadaceae</taxon>
        <taxon>Salinicola</taxon>
    </lineage>
</organism>